<feature type="transmembrane region" description="Helical" evidence="1">
    <location>
        <begin position="165"/>
        <end position="190"/>
    </location>
</feature>
<dbReference type="Pfam" id="PF13473">
    <property type="entry name" value="Cupredoxin_1"/>
    <property type="match status" value="1"/>
</dbReference>
<feature type="domain" description="EfeO-type cupredoxin-like" evidence="3">
    <location>
        <begin position="242"/>
        <end position="330"/>
    </location>
</feature>
<feature type="transmembrane region" description="Helical" evidence="1">
    <location>
        <begin position="77"/>
        <end position="98"/>
    </location>
</feature>
<dbReference type="Pfam" id="PF13386">
    <property type="entry name" value="DsbD_2"/>
    <property type="match status" value="1"/>
</dbReference>
<dbReference type="PANTHER" id="PTHR42208:SF1">
    <property type="entry name" value="HEAVY METAL TRANSPORTER"/>
    <property type="match status" value="1"/>
</dbReference>
<feature type="transmembrane region" description="Helical" evidence="1">
    <location>
        <begin position="196"/>
        <end position="213"/>
    </location>
</feature>
<comment type="caution">
    <text evidence="4">The sequence shown here is derived from an EMBL/GenBank/DDBJ whole genome shotgun (WGS) entry which is preliminary data.</text>
</comment>
<evidence type="ECO:0000259" key="2">
    <source>
        <dbReference type="Pfam" id="PF13386"/>
    </source>
</evidence>
<dbReference type="InterPro" id="IPR008972">
    <property type="entry name" value="Cupredoxin"/>
</dbReference>
<name>A0ABN3R090_9ACTN</name>
<dbReference type="PANTHER" id="PTHR42208">
    <property type="entry name" value="HEAVY METAL TRANSPORTER-RELATED"/>
    <property type="match status" value="1"/>
</dbReference>
<keyword evidence="1" id="KW-0812">Transmembrane</keyword>
<dbReference type="EMBL" id="BAAATD010000029">
    <property type="protein sequence ID" value="GAA2639536.1"/>
    <property type="molecule type" value="Genomic_DNA"/>
</dbReference>
<keyword evidence="1" id="KW-0472">Membrane</keyword>
<dbReference type="Proteomes" id="UP001501509">
    <property type="component" value="Unassembled WGS sequence"/>
</dbReference>
<proteinExistence type="predicted"/>
<evidence type="ECO:0000259" key="3">
    <source>
        <dbReference type="Pfam" id="PF13473"/>
    </source>
</evidence>
<evidence type="ECO:0000313" key="4">
    <source>
        <dbReference type="EMBL" id="GAA2639536.1"/>
    </source>
</evidence>
<reference evidence="4 5" key="1">
    <citation type="journal article" date="2019" name="Int. J. Syst. Evol. Microbiol.">
        <title>The Global Catalogue of Microorganisms (GCM) 10K type strain sequencing project: providing services to taxonomists for standard genome sequencing and annotation.</title>
        <authorList>
            <consortium name="The Broad Institute Genomics Platform"/>
            <consortium name="The Broad Institute Genome Sequencing Center for Infectious Disease"/>
            <person name="Wu L."/>
            <person name="Ma J."/>
        </authorList>
    </citation>
    <scope>NUCLEOTIDE SEQUENCE [LARGE SCALE GENOMIC DNA]</scope>
    <source>
        <strain evidence="4 5">JCM 6833</strain>
    </source>
</reference>
<accession>A0ABN3R090</accession>
<dbReference type="Gene3D" id="2.60.40.420">
    <property type="entry name" value="Cupredoxins - blue copper proteins"/>
    <property type="match status" value="1"/>
</dbReference>
<keyword evidence="5" id="KW-1185">Reference proteome</keyword>
<evidence type="ECO:0000256" key="1">
    <source>
        <dbReference type="SAM" id="Phobius"/>
    </source>
</evidence>
<feature type="domain" description="Urease accessory protein UreH-like transmembrane" evidence="2">
    <location>
        <begin position="14"/>
        <end position="209"/>
    </location>
</feature>
<keyword evidence="1" id="KW-1133">Transmembrane helix</keyword>
<organism evidence="4 5">
    <name type="scientific">Actinomadura fulvescens</name>
    <dbReference type="NCBI Taxonomy" id="46160"/>
    <lineage>
        <taxon>Bacteria</taxon>
        <taxon>Bacillati</taxon>
        <taxon>Actinomycetota</taxon>
        <taxon>Actinomycetes</taxon>
        <taxon>Streptosporangiales</taxon>
        <taxon>Thermomonosporaceae</taxon>
        <taxon>Actinomadura</taxon>
    </lineage>
</organism>
<dbReference type="RefSeq" id="WP_344549371.1">
    <property type="nucleotide sequence ID" value="NZ_BAAATD010000029.1"/>
</dbReference>
<feature type="transmembrane region" description="Helical" evidence="1">
    <location>
        <begin position="133"/>
        <end position="153"/>
    </location>
</feature>
<protein>
    <recommendedName>
        <fullName evidence="6">Sulfite exporter TauE/SafE family protein</fullName>
    </recommendedName>
</protein>
<gene>
    <name evidence="4" type="ORF">GCM10010411_94720</name>
</gene>
<dbReference type="InterPro" id="IPR039447">
    <property type="entry name" value="UreH-like_TM_dom"/>
</dbReference>
<evidence type="ECO:0000313" key="5">
    <source>
        <dbReference type="Proteomes" id="UP001501509"/>
    </source>
</evidence>
<evidence type="ECO:0008006" key="6">
    <source>
        <dbReference type="Google" id="ProtNLM"/>
    </source>
</evidence>
<sequence>MDTAALFAAGAGTGLLAGATTCVAVQLGLLAGAVRGAPGSARPVAIFLAAKLISHAALGAALGLLGGALQPGPRVRGALLALAALFLVLFALDLLGFAPAGRLLGRGRRGNDGEFDAGHCAAPVGGTRTRRPALLGAATVLVPCGLTLTAELLAVSSRSAAGGAIVMTGFVLGTAPVFGLVGITVGRALALLRGRLTALIGAALLVVAGWTMISGLRVGGWLPDSGTGAASAAGSGPFVRTDATGTQVVTVWALDQGYRPARLTARAGVRTALVLRTQGTRGHTRAFTLPGRDLDVVLPVNGETRLDLGTPGRGRMRFVCASGHYPGVITFR</sequence>
<dbReference type="InterPro" id="IPR028096">
    <property type="entry name" value="EfeO_Cupredoxin"/>
</dbReference>
<feature type="transmembrane region" description="Helical" evidence="1">
    <location>
        <begin position="44"/>
        <end position="65"/>
    </location>
</feature>